<dbReference type="CDD" id="cd00082">
    <property type="entry name" value="HisKA"/>
    <property type="match status" value="1"/>
</dbReference>
<comment type="catalytic activity">
    <reaction evidence="1">
        <text>ATP + protein L-histidine = ADP + protein N-phospho-L-histidine.</text>
        <dbReference type="EC" id="2.7.13.3"/>
    </reaction>
</comment>
<dbReference type="InterPro" id="IPR035965">
    <property type="entry name" value="PAS-like_dom_sf"/>
</dbReference>
<dbReference type="Pfam" id="PF08447">
    <property type="entry name" value="PAS_3"/>
    <property type="match status" value="1"/>
</dbReference>
<dbReference type="Gene3D" id="1.10.287.130">
    <property type="match status" value="1"/>
</dbReference>
<dbReference type="InterPro" id="IPR000014">
    <property type="entry name" value="PAS"/>
</dbReference>
<dbReference type="Gene3D" id="3.30.450.20">
    <property type="entry name" value="PAS domain"/>
    <property type="match status" value="4"/>
</dbReference>
<dbReference type="InterPro" id="IPR036097">
    <property type="entry name" value="HisK_dim/P_sf"/>
</dbReference>
<dbReference type="InterPro" id="IPR013767">
    <property type="entry name" value="PAS_fold"/>
</dbReference>
<dbReference type="InterPro" id="IPR005467">
    <property type="entry name" value="His_kinase_dom"/>
</dbReference>
<feature type="domain" description="PAS" evidence="7">
    <location>
        <begin position="461"/>
        <end position="531"/>
    </location>
</feature>
<evidence type="ECO:0000256" key="2">
    <source>
        <dbReference type="ARBA" id="ARBA00012438"/>
    </source>
</evidence>
<dbReference type="Pfam" id="PF00512">
    <property type="entry name" value="HisKA"/>
    <property type="match status" value="1"/>
</dbReference>
<gene>
    <name evidence="9" type="ORF">CRI94_04370</name>
</gene>
<reference evidence="9 10" key="1">
    <citation type="submission" date="2017-10" db="EMBL/GenBank/DDBJ databases">
        <title>Draft genome of Longibacter Salinarum.</title>
        <authorList>
            <person name="Goh K.M."/>
            <person name="Shamsir M.S."/>
            <person name="Lim S.W."/>
        </authorList>
    </citation>
    <scope>NUCLEOTIDE SEQUENCE [LARGE SCALE GENOMIC DNA]</scope>
    <source>
        <strain evidence="9 10">KCTC 52045</strain>
    </source>
</reference>
<dbReference type="PANTHER" id="PTHR43304">
    <property type="entry name" value="PHYTOCHROME-LIKE PROTEIN CPH1"/>
    <property type="match status" value="1"/>
</dbReference>
<keyword evidence="4" id="KW-0808">Transferase</keyword>
<dbReference type="PROSITE" id="PS50112">
    <property type="entry name" value="PAS"/>
    <property type="match status" value="4"/>
</dbReference>
<dbReference type="SMART" id="SM00086">
    <property type="entry name" value="PAC"/>
    <property type="match status" value="2"/>
</dbReference>
<feature type="domain" description="PAC" evidence="8">
    <location>
        <begin position="255"/>
        <end position="308"/>
    </location>
</feature>
<dbReference type="GO" id="GO:0006355">
    <property type="term" value="P:regulation of DNA-templated transcription"/>
    <property type="evidence" value="ECO:0007669"/>
    <property type="project" value="InterPro"/>
</dbReference>
<dbReference type="Pfam" id="PF02518">
    <property type="entry name" value="HATPase_c"/>
    <property type="match status" value="1"/>
</dbReference>
<dbReference type="SMART" id="SM00388">
    <property type="entry name" value="HisKA"/>
    <property type="match status" value="1"/>
</dbReference>
<dbReference type="PROSITE" id="PS50113">
    <property type="entry name" value="PAC"/>
    <property type="match status" value="2"/>
</dbReference>
<dbReference type="SMART" id="SM00387">
    <property type="entry name" value="HATPase_c"/>
    <property type="match status" value="1"/>
</dbReference>
<keyword evidence="5" id="KW-0418">Kinase</keyword>
<accession>A0A2A8CZX5</accession>
<dbReference type="InterPro" id="IPR052162">
    <property type="entry name" value="Sensor_kinase/Photoreceptor"/>
</dbReference>
<name>A0A2A8CZX5_9BACT</name>
<dbReference type="InterPro" id="IPR003661">
    <property type="entry name" value="HisK_dim/P_dom"/>
</dbReference>
<dbReference type="InterPro" id="IPR013656">
    <property type="entry name" value="PAS_4"/>
</dbReference>
<dbReference type="EMBL" id="PDEQ01000002">
    <property type="protein sequence ID" value="PEN14279.1"/>
    <property type="molecule type" value="Genomic_DNA"/>
</dbReference>
<dbReference type="GO" id="GO:0000155">
    <property type="term" value="F:phosphorelay sensor kinase activity"/>
    <property type="evidence" value="ECO:0007669"/>
    <property type="project" value="InterPro"/>
</dbReference>
<evidence type="ECO:0000259" key="6">
    <source>
        <dbReference type="PROSITE" id="PS50109"/>
    </source>
</evidence>
<evidence type="ECO:0000256" key="1">
    <source>
        <dbReference type="ARBA" id="ARBA00000085"/>
    </source>
</evidence>
<feature type="domain" description="PAS" evidence="7">
    <location>
        <begin position="309"/>
        <end position="385"/>
    </location>
</feature>
<dbReference type="SUPFAM" id="SSF55874">
    <property type="entry name" value="ATPase domain of HSP90 chaperone/DNA topoisomerase II/histidine kinase"/>
    <property type="match status" value="1"/>
</dbReference>
<dbReference type="InterPro" id="IPR003594">
    <property type="entry name" value="HATPase_dom"/>
</dbReference>
<dbReference type="InterPro" id="IPR036890">
    <property type="entry name" value="HATPase_C_sf"/>
</dbReference>
<feature type="domain" description="PAC" evidence="8">
    <location>
        <begin position="535"/>
        <end position="586"/>
    </location>
</feature>
<evidence type="ECO:0000313" key="10">
    <source>
        <dbReference type="Proteomes" id="UP000220102"/>
    </source>
</evidence>
<sequence>MQWHSREIGCFESDGGRCQQKSGCIGKAAFPEVCWWRMSRHRISAKVTTGMHDSGTVDDVLSEWSLPRPCRSVSGSGGEAIFIIDEEGRFQDLQPEAAQFFGSSVDDLVGTPVESVPVFRSAPFQAALSQARTHRPVCLNLTVPHHEQPVPTRLYPAGSSVAVYVTMRSSIETQDLKQKQARLQMALAGADLGTWEYGFETESCMYDERWAEIIGYDLGEIEHRADFFFQHVHPEDVDRVREAIDACVRREKEKIDLVIRMRHRDGSWRWILDRGRILEWNLDGTPRRMAGTHMDITERYQIQRALRRERNLLARICEASPAPIVVLDRAGEIIEASKRAEEVLGLPPRDVEGCRYNDMEWDITHPDGTPMGEKELPFTRVMSTAEPLHNAEMKIAWPDKSRRILSVSGAPLFANDDISFSKDGKVLCSGAAEREGEPTGAVFAIKDITSQWEAERALRMSEERFRAVAEQAVDVIVTLNEEGEFEYLSPSAQRVTGFPREELIGVYAFDRVHEEDVGEFKEQFRNALADPEMTIDVSGQYRHRDGSLRYLAIRGRQIQTTSEEIRVLANIRDVTEAHEWENRLLKAKQKAEEASRLKSAMLANVSHEIRTPLTSIIGFAEVLSSADLKNPFDRFADLIRESGDRLLRTMNDLLDLSQLRAGAVAAAKKPVCVDDEVRAVLEELRPLAEAQGIRIKTEGLSGDLKTDPDILYRILVNLVGNAIKFTDEGGSVSIRTWAETPSEEDSADRSTVFIAVEDTGVGMSPVFAEKAFEAFEQESTGNSRTHEGSGLGLALVRHYADLLGGCVTLESEKGVGTTVTLRIPRA</sequence>
<keyword evidence="10" id="KW-1185">Reference proteome</keyword>
<dbReference type="InterPro" id="IPR001610">
    <property type="entry name" value="PAC"/>
</dbReference>
<dbReference type="InterPro" id="IPR004358">
    <property type="entry name" value="Sig_transdc_His_kin-like_C"/>
</dbReference>
<evidence type="ECO:0000259" key="8">
    <source>
        <dbReference type="PROSITE" id="PS50113"/>
    </source>
</evidence>
<dbReference type="PANTHER" id="PTHR43304:SF1">
    <property type="entry name" value="PAC DOMAIN-CONTAINING PROTEIN"/>
    <property type="match status" value="1"/>
</dbReference>
<protein>
    <recommendedName>
        <fullName evidence="2">histidine kinase</fullName>
        <ecNumber evidence="2">2.7.13.3</ecNumber>
    </recommendedName>
</protein>
<dbReference type="AlphaFoldDB" id="A0A2A8CZX5"/>
<dbReference type="Gene3D" id="3.30.565.10">
    <property type="entry name" value="Histidine kinase-like ATPase, C-terminal domain"/>
    <property type="match status" value="1"/>
</dbReference>
<feature type="domain" description="PAS" evidence="7">
    <location>
        <begin position="81"/>
        <end position="110"/>
    </location>
</feature>
<dbReference type="Pfam" id="PF00989">
    <property type="entry name" value="PAS"/>
    <property type="match status" value="1"/>
</dbReference>
<feature type="domain" description="PAS" evidence="7">
    <location>
        <begin position="206"/>
        <end position="251"/>
    </location>
</feature>
<dbReference type="CDD" id="cd00130">
    <property type="entry name" value="PAS"/>
    <property type="match status" value="3"/>
</dbReference>
<dbReference type="InterPro" id="IPR000700">
    <property type="entry name" value="PAS-assoc_C"/>
</dbReference>
<dbReference type="PRINTS" id="PR00344">
    <property type="entry name" value="BCTRLSENSOR"/>
</dbReference>
<evidence type="ECO:0000256" key="5">
    <source>
        <dbReference type="ARBA" id="ARBA00022777"/>
    </source>
</evidence>
<comment type="caution">
    <text evidence="9">The sequence shown here is derived from an EMBL/GenBank/DDBJ whole genome shotgun (WGS) entry which is preliminary data.</text>
</comment>
<dbReference type="SUPFAM" id="SSF55785">
    <property type="entry name" value="PYP-like sensor domain (PAS domain)"/>
    <property type="match status" value="4"/>
</dbReference>
<dbReference type="EC" id="2.7.13.3" evidence="2"/>
<evidence type="ECO:0000256" key="3">
    <source>
        <dbReference type="ARBA" id="ARBA00022553"/>
    </source>
</evidence>
<proteinExistence type="predicted"/>
<dbReference type="SUPFAM" id="SSF47384">
    <property type="entry name" value="Homodimeric domain of signal transducing histidine kinase"/>
    <property type="match status" value="1"/>
</dbReference>
<dbReference type="InterPro" id="IPR013655">
    <property type="entry name" value="PAS_fold_3"/>
</dbReference>
<dbReference type="Pfam" id="PF08448">
    <property type="entry name" value="PAS_4"/>
    <property type="match status" value="1"/>
</dbReference>
<dbReference type="NCBIfam" id="TIGR00229">
    <property type="entry name" value="sensory_box"/>
    <property type="match status" value="3"/>
</dbReference>
<evidence type="ECO:0000313" key="9">
    <source>
        <dbReference type="EMBL" id="PEN14279.1"/>
    </source>
</evidence>
<dbReference type="Proteomes" id="UP000220102">
    <property type="component" value="Unassembled WGS sequence"/>
</dbReference>
<feature type="domain" description="Histidine kinase" evidence="6">
    <location>
        <begin position="604"/>
        <end position="826"/>
    </location>
</feature>
<keyword evidence="3" id="KW-0597">Phosphoprotein</keyword>
<organism evidence="9 10">
    <name type="scientific">Longibacter salinarum</name>
    <dbReference type="NCBI Taxonomy" id="1850348"/>
    <lineage>
        <taxon>Bacteria</taxon>
        <taxon>Pseudomonadati</taxon>
        <taxon>Rhodothermota</taxon>
        <taxon>Rhodothermia</taxon>
        <taxon>Rhodothermales</taxon>
        <taxon>Salisaetaceae</taxon>
        <taxon>Longibacter</taxon>
    </lineage>
</organism>
<evidence type="ECO:0000256" key="4">
    <source>
        <dbReference type="ARBA" id="ARBA00022679"/>
    </source>
</evidence>
<dbReference type="SMART" id="SM00091">
    <property type="entry name" value="PAS"/>
    <property type="match status" value="4"/>
</dbReference>
<dbReference type="OrthoDB" id="9796457at2"/>
<evidence type="ECO:0000259" key="7">
    <source>
        <dbReference type="PROSITE" id="PS50112"/>
    </source>
</evidence>
<dbReference type="PROSITE" id="PS50109">
    <property type="entry name" value="HIS_KIN"/>
    <property type="match status" value="1"/>
</dbReference>